<evidence type="ECO:0000313" key="1">
    <source>
        <dbReference type="EMBL" id="SMC39274.1"/>
    </source>
</evidence>
<organism evidence="1 2">
    <name type="scientific">Aristaeella lactis</name>
    <dbReference type="NCBI Taxonomy" id="3046383"/>
    <lineage>
        <taxon>Bacteria</taxon>
        <taxon>Bacillati</taxon>
        <taxon>Bacillota</taxon>
        <taxon>Clostridia</taxon>
        <taxon>Eubacteriales</taxon>
        <taxon>Aristaeellaceae</taxon>
        <taxon>Aristaeella</taxon>
    </lineage>
</organism>
<dbReference type="EMBL" id="FWXZ01000001">
    <property type="protein sequence ID" value="SMC39274.1"/>
    <property type="molecule type" value="Genomic_DNA"/>
</dbReference>
<protein>
    <submittedName>
        <fullName evidence="1">Uncharacterized protein</fullName>
    </submittedName>
</protein>
<comment type="caution">
    <text evidence="1">The sequence shown here is derived from an EMBL/GenBank/DDBJ whole genome shotgun (WGS) entry which is preliminary data.</text>
</comment>
<dbReference type="Proteomes" id="UP000192328">
    <property type="component" value="Unassembled WGS sequence"/>
</dbReference>
<reference evidence="1" key="1">
    <citation type="submission" date="2017-04" db="EMBL/GenBank/DDBJ databases">
        <authorList>
            <person name="Varghese N."/>
            <person name="Submissions S."/>
        </authorList>
    </citation>
    <scope>NUCLEOTIDE SEQUENCE</scope>
    <source>
        <strain evidence="1">WTE2008</strain>
    </source>
</reference>
<proteinExistence type="predicted"/>
<gene>
    <name evidence="1" type="ORF">SAMN06297397_0557</name>
</gene>
<accession>A0AC61PIJ2</accession>
<keyword evidence="2" id="KW-1185">Reference proteome</keyword>
<name>A0AC61PIJ2_9FIRM</name>
<evidence type="ECO:0000313" key="2">
    <source>
        <dbReference type="Proteomes" id="UP000192328"/>
    </source>
</evidence>
<sequence length="113" mass="13220">MNSTKKEAIQLQTWWMGVIKRVTQNVIAEEDKRQGKAKARSEDKLADYAKREEIQEAYGYGFITEKQMDKLLDLWDERENGAKPDRMYELKIKLLTEFYQMAKQVIEDAGGTP</sequence>